<keyword evidence="3" id="KW-1185">Reference proteome</keyword>
<evidence type="ECO:0000256" key="1">
    <source>
        <dbReference type="SAM" id="Phobius"/>
    </source>
</evidence>
<keyword evidence="1" id="KW-0472">Membrane</keyword>
<evidence type="ECO:0000313" key="3">
    <source>
        <dbReference type="Proteomes" id="UP000198634"/>
    </source>
</evidence>
<keyword evidence="1" id="KW-1133">Transmembrane helix</keyword>
<dbReference type="EMBL" id="FOEP01000016">
    <property type="protein sequence ID" value="SEQ90543.1"/>
    <property type="molecule type" value="Genomic_DNA"/>
</dbReference>
<feature type="transmembrane region" description="Helical" evidence="1">
    <location>
        <begin position="15"/>
        <end position="38"/>
    </location>
</feature>
<feature type="transmembrane region" description="Helical" evidence="1">
    <location>
        <begin position="50"/>
        <end position="68"/>
    </location>
</feature>
<name>A0A1H9JUV0_9RHOB</name>
<dbReference type="AlphaFoldDB" id="A0A1H9JUV0"/>
<sequence>MKSSDKLPKLRTSNLHYRLTVGMLFFNDVEVVFVLRAVFPKKVSATLQRAVVRSCALFGVTAAVAGYFDAFNRTAIIAVNINVIGSRSNFCHDLPRCFADYAAQPPGRASEVFTNA</sequence>
<protein>
    <submittedName>
        <fullName evidence="2">Uncharacterized protein</fullName>
    </submittedName>
</protein>
<gene>
    <name evidence="2" type="ORF">SAMN04488092_11638</name>
</gene>
<dbReference type="Proteomes" id="UP000198634">
    <property type="component" value="Unassembled WGS sequence"/>
</dbReference>
<keyword evidence="1" id="KW-0812">Transmembrane</keyword>
<proteinExistence type="predicted"/>
<accession>A0A1H9JUV0</accession>
<evidence type="ECO:0000313" key="2">
    <source>
        <dbReference type="EMBL" id="SEQ90543.1"/>
    </source>
</evidence>
<dbReference type="RefSeq" id="WP_139246474.1">
    <property type="nucleotide sequence ID" value="NZ_FOEP01000016.1"/>
</dbReference>
<organism evidence="2 3">
    <name type="scientific">Thalassovita taeanensis</name>
    <dbReference type="NCBI Taxonomy" id="657014"/>
    <lineage>
        <taxon>Bacteria</taxon>
        <taxon>Pseudomonadati</taxon>
        <taxon>Pseudomonadota</taxon>
        <taxon>Alphaproteobacteria</taxon>
        <taxon>Rhodobacterales</taxon>
        <taxon>Roseobacteraceae</taxon>
        <taxon>Thalassovita</taxon>
    </lineage>
</organism>
<reference evidence="2 3" key="1">
    <citation type="submission" date="2016-10" db="EMBL/GenBank/DDBJ databases">
        <authorList>
            <person name="de Groot N.N."/>
        </authorList>
    </citation>
    <scope>NUCLEOTIDE SEQUENCE [LARGE SCALE GENOMIC DNA]</scope>
    <source>
        <strain evidence="2 3">DSM 22007</strain>
    </source>
</reference>